<gene>
    <name evidence="1" type="ORF">NDN08_003982</name>
</gene>
<organism evidence="1 2">
    <name type="scientific">Rhodosorus marinus</name>
    <dbReference type="NCBI Taxonomy" id="101924"/>
    <lineage>
        <taxon>Eukaryota</taxon>
        <taxon>Rhodophyta</taxon>
        <taxon>Stylonematophyceae</taxon>
        <taxon>Stylonematales</taxon>
        <taxon>Stylonemataceae</taxon>
        <taxon>Rhodosorus</taxon>
    </lineage>
</organism>
<keyword evidence="2" id="KW-1185">Reference proteome</keyword>
<sequence>MSWTWRHFNVLSSGRRSFSVRKDNEVSRVWTALTNALEGVSRIEESATTAYLEMDPTERAHRSDLVLRYQQFALQDLETALSKYGALDSASLSGCEEDMRNRIKLSAADSMLAMDKITAAIEKSREK</sequence>
<evidence type="ECO:0000313" key="1">
    <source>
        <dbReference type="EMBL" id="KAJ8901776.1"/>
    </source>
</evidence>
<dbReference type="EMBL" id="JAMWBK010000010">
    <property type="protein sequence ID" value="KAJ8901776.1"/>
    <property type="molecule type" value="Genomic_DNA"/>
</dbReference>
<protein>
    <submittedName>
        <fullName evidence="1">Uncharacterized protein</fullName>
    </submittedName>
</protein>
<comment type="caution">
    <text evidence="1">The sequence shown here is derived from an EMBL/GenBank/DDBJ whole genome shotgun (WGS) entry which is preliminary data.</text>
</comment>
<proteinExistence type="predicted"/>
<evidence type="ECO:0000313" key="2">
    <source>
        <dbReference type="Proteomes" id="UP001157974"/>
    </source>
</evidence>
<dbReference type="AlphaFoldDB" id="A0AAV8UH12"/>
<name>A0AAV8UH12_9RHOD</name>
<dbReference type="Proteomes" id="UP001157974">
    <property type="component" value="Unassembled WGS sequence"/>
</dbReference>
<reference evidence="1 2" key="1">
    <citation type="journal article" date="2023" name="Nat. Commun.">
        <title>Origin of minicircular mitochondrial genomes in red algae.</title>
        <authorList>
            <person name="Lee Y."/>
            <person name="Cho C.H."/>
            <person name="Lee Y.M."/>
            <person name="Park S.I."/>
            <person name="Yang J.H."/>
            <person name="West J.A."/>
            <person name="Bhattacharya D."/>
            <person name="Yoon H.S."/>
        </authorList>
    </citation>
    <scope>NUCLEOTIDE SEQUENCE [LARGE SCALE GENOMIC DNA]</scope>
    <source>
        <strain evidence="1 2">CCMP1338</strain>
        <tissue evidence="1">Whole cell</tissue>
    </source>
</reference>
<accession>A0AAV8UH12</accession>